<reference evidence="3" key="2">
    <citation type="journal article" date="2020" name="Data Brief">
        <title>Transcriptome dataset of Babesia bovis life stages within vertebrate and invertebrate hosts.</title>
        <authorList>
            <person name="Ueti M.W."/>
            <person name="Johnson W.C."/>
            <person name="Kappmeyer L.S."/>
            <person name="Herndon D.R."/>
            <person name="Mousel M.R."/>
            <person name="Reif K.E."/>
            <person name="Taus N.S."/>
            <person name="Ifeonu O.O."/>
            <person name="Silva J.C."/>
            <person name="Suarez C.E."/>
            <person name="Brayton K.A."/>
        </authorList>
    </citation>
    <scope>NUCLEOTIDE SEQUENCE [LARGE SCALE GENOMIC DNA]</scope>
</reference>
<dbReference type="VEuPathDB" id="PiroplasmaDB:BBOV_IV003250"/>
<dbReference type="RefSeq" id="XP_001609489.1">
    <property type="nucleotide sequence ID" value="XM_001609439.1"/>
</dbReference>
<dbReference type="OMA" id="CIMRECA"/>
<feature type="chain" id="PRO_5002706282" evidence="1">
    <location>
        <begin position="22"/>
        <end position="161"/>
    </location>
</feature>
<name>A7AVU5_BABBO</name>
<keyword evidence="1" id="KW-0732">Signal</keyword>
<dbReference type="EMBL" id="AAXT01000004">
    <property type="protein sequence ID" value="EDO05921.1"/>
    <property type="molecule type" value="Genomic_DNA"/>
</dbReference>
<organism evidence="2 3">
    <name type="scientific">Babesia bovis</name>
    <dbReference type="NCBI Taxonomy" id="5865"/>
    <lineage>
        <taxon>Eukaryota</taxon>
        <taxon>Sar</taxon>
        <taxon>Alveolata</taxon>
        <taxon>Apicomplexa</taxon>
        <taxon>Aconoidasida</taxon>
        <taxon>Piroplasmida</taxon>
        <taxon>Babesiidae</taxon>
        <taxon>Babesia</taxon>
    </lineage>
</organism>
<evidence type="ECO:0000313" key="3">
    <source>
        <dbReference type="Proteomes" id="UP000002173"/>
    </source>
</evidence>
<gene>
    <name evidence="2" type="ORF">BBOV_IV003250</name>
</gene>
<accession>A7AVU5</accession>
<dbReference type="KEGG" id="bbo:BBOV_IV003250"/>
<reference evidence="2 3" key="1">
    <citation type="journal article" date="2007" name="PLoS Pathog.">
        <title>Genome sequence of Babesia bovis and comparative analysis of apicomplexan hemoprotozoa.</title>
        <authorList>
            <person name="Brayton K.A."/>
            <person name="Lau A.O.T."/>
            <person name="Herndon D.R."/>
            <person name="Hannick L."/>
            <person name="Kappmeyer L.S."/>
            <person name="Berens S.J."/>
            <person name="Bidwell S.L."/>
            <person name="Brown W.C."/>
            <person name="Crabtree J."/>
            <person name="Fadrosh D."/>
            <person name="Feldblum T."/>
            <person name="Forberger H.A."/>
            <person name="Haas B.J."/>
            <person name="Howell J.M."/>
            <person name="Khouri H."/>
            <person name="Koo H."/>
            <person name="Mann D.J."/>
            <person name="Norimine J."/>
            <person name="Paulsen I.T."/>
            <person name="Radune D."/>
            <person name="Ren Q."/>
            <person name="Smith R.K. Jr."/>
            <person name="Suarez C.E."/>
            <person name="White O."/>
            <person name="Wortman J.R."/>
            <person name="Knowles D.P. Jr."/>
            <person name="McElwain T.F."/>
            <person name="Nene V.M."/>
        </authorList>
    </citation>
    <scope>NUCLEOTIDE SEQUENCE [LARGE SCALE GENOMIC DNA]</scope>
    <source>
        <strain evidence="2">T2Bo</strain>
    </source>
</reference>
<proteinExistence type="predicted"/>
<feature type="signal peptide" evidence="1">
    <location>
        <begin position="1"/>
        <end position="21"/>
    </location>
</feature>
<dbReference type="InParanoid" id="A7AVU5"/>
<dbReference type="PROSITE" id="PS51257">
    <property type="entry name" value="PROKAR_LIPOPROTEIN"/>
    <property type="match status" value="1"/>
</dbReference>
<evidence type="ECO:0000256" key="1">
    <source>
        <dbReference type="SAM" id="SignalP"/>
    </source>
</evidence>
<comment type="caution">
    <text evidence="2">The sequence shown here is derived from an EMBL/GenBank/DDBJ whole genome shotgun (WGS) entry which is preliminary data.</text>
</comment>
<dbReference type="GeneID" id="5477708"/>
<dbReference type="Proteomes" id="UP000002173">
    <property type="component" value="Unassembled WGS sequence"/>
</dbReference>
<dbReference type="eggNOG" id="ENOG502RWH6">
    <property type="taxonomic scope" value="Eukaryota"/>
</dbReference>
<reference evidence="3" key="3">
    <citation type="journal article" date="2021" name="Int. J. Parasitol.">
        <title>Comparative analysis of gene expression between Babesia bovis blood stages and kinetes allowed by improved genome annotation.</title>
        <authorList>
            <person name="Ueti M.W."/>
            <person name="Johnson W.C."/>
            <person name="Kappmeyer L.S."/>
            <person name="Herndon D.R."/>
            <person name="Mousel M.R."/>
            <person name="Reif K.E."/>
            <person name="Taus N.S."/>
            <person name="Ifeonu O.O."/>
            <person name="Silva J.C."/>
            <person name="Suarez C.E."/>
            <person name="Brayton K.A."/>
        </authorList>
    </citation>
    <scope>NUCLEOTIDE SEQUENCE [LARGE SCALE GENOMIC DNA]</scope>
</reference>
<sequence length="161" mass="17689">MRAFGTLVTLLTAVSTYGCYALVSDEQCFSIGAKSVVEALKSSSDRNFYLEIDKIKDSPFLTVLRYCLGPDASSSSQDFLACMLARNTCPRGGMEIVNWEPCVCDAALCILRNCLNKWVANMSISDFKCMKPCLKENSNCIVSQTGALGEQSKLFKQIPSH</sequence>
<keyword evidence="3" id="KW-1185">Reference proteome</keyword>
<evidence type="ECO:0000313" key="2">
    <source>
        <dbReference type="EMBL" id="EDO05921.1"/>
    </source>
</evidence>
<dbReference type="AlphaFoldDB" id="A7AVU5"/>
<protein>
    <submittedName>
        <fullName evidence="2">Uncharacterized protein</fullName>
    </submittedName>
</protein>